<comment type="cofactor">
    <cofactor evidence="1">
        <name>Mg(2+)</name>
        <dbReference type="ChEBI" id="CHEBI:18420"/>
    </cofactor>
</comment>
<dbReference type="Pfam" id="PF01397">
    <property type="entry name" value="Terpene_synth"/>
    <property type="match status" value="1"/>
</dbReference>
<dbReference type="SFLD" id="SFLDG01605">
    <property type="entry name" value="Terpene_Cyclase_Like_1_N-term"/>
    <property type="match status" value="1"/>
</dbReference>
<dbReference type="Gene3D" id="1.10.600.10">
    <property type="entry name" value="Farnesyl Diphosphate Synthase"/>
    <property type="match status" value="2"/>
</dbReference>
<dbReference type="SUPFAM" id="SSF48576">
    <property type="entry name" value="Terpenoid synthases"/>
    <property type="match status" value="1"/>
</dbReference>
<dbReference type="FunFam" id="1.50.10.160:FF:000001">
    <property type="entry name" value="Ent-copalyl diphosphate synthase"/>
    <property type="match status" value="1"/>
</dbReference>
<dbReference type="FunFam" id="1.50.10.130:FF:000002">
    <property type="entry name" value="Ent-copalyl diphosphate synthase, chloroplastic"/>
    <property type="match status" value="1"/>
</dbReference>
<name>A0AAD7VED4_QUISA</name>
<keyword evidence="2" id="KW-0479">Metal-binding</keyword>
<keyword evidence="7" id="KW-1185">Reference proteome</keyword>
<dbReference type="Gene3D" id="1.50.10.130">
    <property type="entry name" value="Terpene synthase, N-terminal domain"/>
    <property type="match status" value="1"/>
</dbReference>
<accession>A0AAD7VED4</accession>
<reference evidence="6" key="1">
    <citation type="journal article" date="2023" name="Science">
        <title>Elucidation of the pathway for biosynthesis of saponin adjuvants from the soapbark tree.</title>
        <authorList>
            <person name="Reed J."/>
            <person name="Orme A."/>
            <person name="El-Demerdash A."/>
            <person name="Owen C."/>
            <person name="Martin L.B.B."/>
            <person name="Misra R.C."/>
            <person name="Kikuchi S."/>
            <person name="Rejzek M."/>
            <person name="Martin A.C."/>
            <person name="Harkess A."/>
            <person name="Leebens-Mack J."/>
            <person name="Louveau T."/>
            <person name="Stephenson M.J."/>
            <person name="Osbourn A."/>
        </authorList>
    </citation>
    <scope>NUCLEOTIDE SEQUENCE</scope>
    <source>
        <strain evidence="6">S10</strain>
    </source>
</reference>
<proteinExistence type="predicted"/>
<dbReference type="InterPro" id="IPR050148">
    <property type="entry name" value="Terpene_synthase-like"/>
</dbReference>
<sequence>MSSHFFPSHVSTRHHRLHHHHGHHHHGHHQPSNSVLPIFSSPLFSSLLCSKQAFQGIGSFEANKTHTRCNAISKPTRTNQEYAEVFQGGLSVLKWHEVVDDDIDIEKALKDSNTENEIQKRVDAVKSMLENIEDGEISISAYDTAWVALVKNLDGSDSPQFPSSLEWIANNQLPDGSWGDIEIFQAHDRIINTLACVIALKTWTIHPQKCEKGLEFLKENIMKLEDENAEHMPIGFEVAFPSLLEIAKSLDIQVPHQDSSVLKEIYARKNIKLTKIPRDIMHKVPTTLLHSLEGMPGLEWDKLLKLQSKDGSFLFSPSSTAFALMQTKDKNCLSYIDKAVQKFNGGVPNVYPVDLFEHIWIVDRLERLGISSYFQEEIKECVSYISRYWTEKGICWARNSDVQDIDDTAMGFRVLRMHGHEVSANVFRHFQKGNGEFFCFAGQSNQAVTGMYNLFRATQLKFPGEKILENAKQFSSKFLTEKRATNGLFDKWIITKDLPGEVGYALDIPWYASLPRLETRFYLEQYGGEDDVWIGKTLYRMPFVNNNVYLELAKLDYNNCQAMHRYEWDNIQRWYSEFKLGEIGLSTRELLFAYYLAAATIFEPERSQERLAWTKSSLIIQAITSKLNDEETRRAFVTEFIDTVNAREYSNGRRLSSNNTRQGLVGTLVRALDFLLLDILVAHGQEIAQDLHNAWKCWLSHWQSEGDRRGEANLKDKAYGSSSNGNAYSITAPEIESDMQELVQLVVQNPSHGIDSKIKNSFLTVAKSLYYTVHCDQGSINFHIAKVLFERVL</sequence>
<gene>
    <name evidence="6" type="ORF">O6P43_010625</name>
</gene>
<dbReference type="PANTHER" id="PTHR31739:SF4">
    <property type="entry name" value="ENT-COPALYL DIPHOSPHATE SYNTHASE, CHLOROPLASTIC"/>
    <property type="match status" value="1"/>
</dbReference>
<dbReference type="GO" id="GO:0010333">
    <property type="term" value="F:terpene synthase activity"/>
    <property type="evidence" value="ECO:0007669"/>
    <property type="project" value="InterPro"/>
</dbReference>
<evidence type="ECO:0000259" key="5">
    <source>
        <dbReference type="Pfam" id="PF01397"/>
    </source>
</evidence>
<comment type="caution">
    <text evidence="6">The sequence shown here is derived from an EMBL/GenBank/DDBJ whole genome shotgun (WGS) entry which is preliminary data.</text>
</comment>
<dbReference type="InterPro" id="IPR008930">
    <property type="entry name" value="Terpenoid_cyclase/PrenylTrfase"/>
</dbReference>
<keyword evidence="3" id="KW-0460">Magnesium</keyword>
<dbReference type="EMBL" id="JARAOO010000004">
    <property type="protein sequence ID" value="KAJ7972786.1"/>
    <property type="molecule type" value="Genomic_DNA"/>
</dbReference>
<evidence type="ECO:0000313" key="6">
    <source>
        <dbReference type="EMBL" id="KAJ7972786.1"/>
    </source>
</evidence>
<evidence type="ECO:0000256" key="3">
    <source>
        <dbReference type="ARBA" id="ARBA00022842"/>
    </source>
</evidence>
<dbReference type="KEGG" id="qsa:O6P43_010625"/>
<evidence type="ECO:0000256" key="4">
    <source>
        <dbReference type="SAM" id="MobiDB-lite"/>
    </source>
</evidence>
<feature type="compositionally biased region" description="Basic residues" evidence="4">
    <location>
        <begin position="11"/>
        <end position="29"/>
    </location>
</feature>
<dbReference type="GO" id="GO:0009507">
    <property type="term" value="C:chloroplast"/>
    <property type="evidence" value="ECO:0007669"/>
    <property type="project" value="TreeGrafter"/>
</dbReference>
<dbReference type="GO" id="GO:0000287">
    <property type="term" value="F:magnesium ion binding"/>
    <property type="evidence" value="ECO:0007669"/>
    <property type="project" value="TreeGrafter"/>
</dbReference>
<dbReference type="AlphaFoldDB" id="A0AAD7VED4"/>
<evidence type="ECO:0000313" key="7">
    <source>
        <dbReference type="Proteomes" id="UP001163823"/>
    </source>
</evidence>
<dbReference type="InterPro" id="IPR001906">
    <property type="entry name" value="Terpene_synth_N"/>
</dbReference>
<dbReference type="InterPro" id="IPR036965">
    <property type="entry name" value="Terpene_synth_N_sf"/>
</dbReference>
<feature type="domain" description="Terpene synthase N-terminal" evidence="5">
    <location>
        <begin position="299"/>
        <end position="506"/>
    </location>
</feature>
<dbReference type="SFLD" id="SFLDG01014">
    <property type="entry name" value="Terpene_Cyclase_Like_1_N-term"/>
    <property type="match status" value="1"/>
</dbReference>
<dbReference type="Proteomes" id="UP001163823">
    <property type="component" value="Chromosome 4"/>
</dbReference>
<dbReference type="GO" id="GO:0009686">
    <property type="term" value="P:gibberellin biosynthetic process"/>
    <property type="evidence" value="ECO:0007669"/>
    <property type="project" value="TreeGrafter"/>
</dbReference>
<evidence type="ECO:0000256" key="2">
    <source>
        <dbReference type="ARBA" id="ARBA00022723"/>
    </source>
</evidence>
<protein>
    <submittedName>
        <fullName evidence="6">Copalyl diphosphate synthase</fullName>
    </submittedName>
</protein>
<dbReference type="SUPFAM" id="SSF48239">
    <property type="entry name" value="Terpenoid cyclases/Protein prenyltransferases"/>
    <property type="match status" value="2"/>
</dbReference>
<organism evidence="6 7">
    <name type="scientific">Quillaja saponaria</name>
    <name type="common">Soap bark tree</name>
    <dbReference type="NCBI Taxonomy" id="32244"/>
    <lineage>
        <taxon>Eukaryota</taxon>
        <taxon>Viridiplantae</taxon>
        <taxon>Streptophyta</taxon>
        <taxon>Embryophyta</taxon>
        <taxon>Tracheophyta</taxon>
        <taxon>Spermatophyta</taxon>
        <taxon>Magnoliopsida</taxon>
        <taxon>eudicotyledons</taxon>
        <taxon>Gunneridae</taxon>
        <taxon>Pentapetalae</taxon>
        <taxon>rosids</taxon>
        <taxon>fabids</taxon>
        <taxon>Fabales</taxon>
        <taxon>Quillajaceae</taxon>
        <taxon>Quillaja</taxon>
    </lineage>
</organism>
<evidence type="ECO:0000256" key="1">
    <source>
        <dbReference type="ARBA" id="ARBA00001946"/>
    </source>
</evidence>
<dbReference type="PANTHER" id="PTHR31739">
    <property type="entry name" value="ENT-COPALYL DIPHOSPHATE SYNTHASE, CHLOROPLASTIC"/>
    <property type="match status" value="1"/>
</dbReference>
<dbReference type="InterPro" id="IPR008949">
    <property type="entry name" value="Isoprenoid_synthase_dom_sf"/>
</dbReference>
<feature type="region of interest" description="Disordered" evidence="4">
    <location>
        <begin position="1"/>
        <end position="32"/>
    </location>
</feature>
<dbReference type="Gene3D" id="1.50.10.160">
    <property type="match status" value="1"/>
</dbReference>